<dbReference type="InParanoid" id="A0A5J5FAA3"/>
<dbReference type="EMBL" id="VXIS01000010">
    <property type="protein sequence ID" value="KAA8913990.1"/>
    <property type="molecule type" value="Genomic_DNA"/>
</dbReference>
<proteinExistence type="predicted"/>
<organism evidence="1 2">
    <name type="scientific">Sphaerosporella brunnea</name>
    <dbReference type="NCBI Taxonomy" id="1250544"/>
    <lineage>
        <taxon>Eukaryota</taxon>
        <taxon>Fungi</taxon>
        <taxon>Dikarya</taxon>
        <taxon>Ascomycota</taxon>
        <taxon>Pezizomycotina</taxon>
        <taxon>Pezizomycetes</taxon>
        <taxon>Pezizales</taxon>
        <taxon>Pyronemataceae</taxon>
        <taxon>Sphaerosporella</taxon>
    </lineage>
</organism>
<accession>A0A5J5FAA3</accession>
<dbReference type="Proteomes" id="UP000326924">
    <property type="component" value="Unassembled WGS sequence"/>
</dbReference>
<name>A0A5J5FAA3_9PEZI</name>
<dbReference type="AlphaFoldDB" id="A0A5J5FAA3"/>
<reference evidence="1 2" key="1">
    <citation type="submission" date="2019-09" db="EMBL/GenBank/DDBJ databases">
        <title>Draft genome of the ectomycorrhizal ascomycete Sphaerosporella brunnea.</title>
        <authorList>
            <consortium name="DOE Joint Genome Institute"/>
            <person name="Benucci G.M."/>
            <person name="Marozzi G."/>
            <person name="Antonielli L."/>
            <person name="Sanchez S."/>
            <person name="Marco P."/>
            <person name="Wang X."/>
            <person name="Falini L.B."/>
            <person name="Barry K."/>
            <person name="Haridas S."/>
            <person name="Lipzen A."/>
            <person name="Labutti K."/>
            <person name="Grigoriev I.V."/>
            <person name="Murat C."/>
            <person name="Martin F."/>
            <person name="Albertini E."/>
            <person name="Donnini D."/>
            <person name="Bonito G."/>
        </authorList>
    </citation>
    <scope>NUCLEOTIDE SEQUENCE [LARGE SCALE GENOMIC DNA]</scope>
    <source>
        <strain evidence="1 2">Sb_GMNB300</strain>
    </source>
</reference>
<comment type="caution">
    <text evidence="1">The sequence shown here is derived from an EMBL/GenBank/DDBJ whole genome shotgun (WGS) entry which is preliminary data.</text>
</comment>
<sequence>MERLVKTVIAKMNASPIRKTVFPSEAIDAMLHRICWDDSGTQGRLKWPAGWKSGVPELQWDAPAWLQTLRDLRVNSLSGWVSSLPPLPIDNPPATSYQHHRIPHCRYLQLQLAAFM</sequence>
<protein>
    <submittedName>
        <fullName evidence="1">Uncharacterized protein</fullName>
    </submittedName>
</protein>
<evidence type="ECO:0000313" key="2">
    <source>
        <dbReference type="Proteomes" id="UP000326924"/>
    </source>
</evidence>
<gene>
    <name evidence="1" type="ORF">FN846DRAFT_886251</name>
</gene>
<evidence type="ECO:0000313" key="1">
    <source>
        <dbReference type="EMBL" id="KAA8913990.1"/>
    </source>
</evidence>
<keyword evidence="2" id="KW-1185">Reference proteome</keyword>